<dbReference type="RefSeq" id="WP_103905327.1">
    <property type="nucleotide sequence ID" value="NZ_CP049246.1"/>
</dbReference>
<gene>
    <name evidence="2" type="ORF">SAMN05421877_102317</name>
</gene>
<keyword evidence="3" id="KW-1185">Reference proteome</keyword>
<dbReference type="OrthoDB" id="6692273at2"/>
<dbReference type="Proteomes" id="UP000236731">
    <property type="component" value="Unassembled WGS sequence"/>
</dbReference>
<feature type="domain" description="SnoaL-like" evidence="1">
    <location>
        <begin position="22"/>
        <end position="95"/>
    </location>
</feature>
<dbReference type="SUPFAM" id="SSF54427">
    <property type="entry name" value="NTF2-like"/>
    <property type="match status" value="1"/>
</dbReference>
<dbReference type="AlphaFoldDB" id="A0A1H5UJ58"/>
<organism evidence="2 3">
    <name type="scientific">Sphingobacterium lactis</name>
    <dbReference type="NCBI Taxonomy" id="797291"/>
    <lineage>
        <taxon>Bacteria</taxon>
        <taxon>Pseudomonadati</taxon>
        <taxon>Bacteroidota</taxon>
        <taxon>Sphingobacteriia</taxon>
        <taxon>Sphingobacteriales</taxon>
        <taxon>Sphingobacteriaceae</taxon>
        <taxon>Sphingobacterium</taxon>
    </lineage>
</organism>
<accession>A0A1H5UJ58</accession>
<protein>
    <submittedName>
        <fullName evidence="2">SnoaL-like domain-containing protein</fullName>
    </submittedName>
</protein>
<dbReference type="Gene3D" id="3.10.450.50">
    <property type="match status" value="1"/>
</dbReference>
<evidence type="ECO:0000313" key="2">
    <source>
        <dbReference type="EMBL" id="SEF75103.1"/>
    </source>
</evidence>
<evidence type="ECO:0000259" key="1">
    <source>
        <dbReference type="Pfam" id="PF12680"/>
    </source>
</evidence>
<reference evidence="3" key="1">
    <citation type="submission" date="2016-10" db="EMBL/GenBank/DDBJ databases">
        <authorList>
            <person name="Varghese N."/>
            <person name="Submissions S."/>
        </authorList>
    </citation>
    <scope>NUCLEOTIDE SEQUENCE [LARGE SCALE GENOMIC DNA]</scope>
    <source>
        <strain evidence="3">DSM 22361</strain>
    </source>
</reference>
<dbReference type="InterPro" id="IPR037401">
    <property type="entry name" value="SnoaL-like"/>
</dbReference>
<dbReference type="InterPro" id="IPR032710">
    <property type="entry name" value="NTF2-like_dom_sf"/>
</dbReference>
<name>A0A1H5UJ58_9SPHI</name>
<evidence type="ECO:0000313" key="3">
    <source>
        <dbReference type="Proteomes" id="UP000236731"/>
    </source>
</evidence>
<proteinExistence type="predicted"/>
<dbReference type="EMBL" id="FNUT01000002">
    <property type="protein sequence ID" value="SEF75103.1"/>
    <property type="molecule type" value="Genomic_DNA"/>
</dbReference>
<dbReference type="Pfam" id="PF12680">
    <property type="entry name" value="SnoaL_2"/>
    <property type="match status" value="1"/>
</dbReference>
<sequence>MKLVIPSDCDNAPKRRIIRDLNIAFAKGDVDALKANFHNDITWEMIGDRVLTGIQEVTDFLISIKENKATALELKQILTHGKHAAASGILTFTKGKVYFHDFYEFSSAGSSLIRKISSMARDVK</sequence>